<dbReference type="Gene3D" id="2.40.10.120">
    <property type="match status" value="1"/>
</dbReference>
<dbReference type="Pfam" id="PF12812">
    <property type="entry name" value="PDZ_1"/>
    <property type="match status" value="1"/>
</dbReference>
<protein>
    <recommendedName>
        <fullName evidence="1">PDZ domain-containing protein</fullName>
    </recommendedName>
</protein>
<dbReference type="InterPro" id="IPR001478">
    <property type="entry name" value="PDZ"/>
</dbReference>
<dbReference type="InterPro" id="IPR025926">
    <property type="entry name" value="PDZ-like_dom"/>
</dbReference>
<evidence type="ECO:0000313" key="2">
    <source>
        <dbReference type="EMBL" id="RHY25177.1"/>
    </source>
</evidence>
<dbReference type="VEuPathDB" id="FungiDB:H310_12614"/>
<dbReference type="AlphaFoldDB" id="A0A3R7CVH2"/>
<dbReference type="Gene3D" id="2.30.42.10">
    <property type="match status" value="3"/>
</dbReference>
<dbReference type="PANTHER" id="PTHR46366">
    <property type="entry name" value="PRO-APOPTOTIC SERINE PROTEASE NMA111"/>
    <property type="match status" value="1"/>
</dbReference>
<gene>
    <name evidence="2" type="ORF">DYB32_008480</name>
</gene>
<dbReference type="EMBL" id="QUSY01001375">
    <property type="protein sequence ID" value="RHY25177.1"/>
    <property type="molecule type" value="Genomic_DNA"/>
</dbReference>
<dbReference type="InterPro" id="IPR009003">
    <property type="entry name" value="Peptidase_S1_PA"/>
</dbReference>
<dbReference type="SUPFAM" id="SSF50156">
    <property type="entry name" value="PDZ domain-like"/>
    <property type="match status" value="3"/>
</dbReference>
<comment type="caution">
    <text evidence="2">The sequence shown here is derived from an EMBL/GenBank/DDBJ whole genome shotgun (WGS) entry which is preliminary data.</text>
</comment>
<dbReference type="InterPro" id="IPR036034">
    <property type="entry name" value="PDZ_sf"/>
</dbReference>
<reference evidence="2 3" key="1">
    <citation type="submission" date="2018-08" db="EMBL/GenBank/DDBJ databases">
        <title>Aphanomyces genome sequencing and annotation.</title>
        <authorList>
            <person name="Minardi D."/>
            <person name="Oidtmann B."/>
            <person name="Van Der Giezen M."/>
            <person name="Studholme D.J."/>
        </authorList>
    </citation>
    <scope>NUCLEOTIDE SEQUENCE [LARGE SCALE GENOMIC DNA]</scope>
    <source>
        <strain evidence="2 3">NJM0002</strain>
    </source>
</reference>
<name>A0A3R7CVH2_9STRA</name>
<feature type="domain" description="PDZ" evidence="1">
    <location>
        <begin position="824"/>
        <end position="903"/>
    </location>
</feature>
<dbReference type="SUPFAM" id="SSF50494">
    <property type="entry name" value="Trypsin-like serine proteases"/>
    <property type="match status" value="2"/>
</dbReference>
<evidence type="ECO:0000313" key="3">
    <source>
        <dbReference type="Proteomes" id="UP000285060"/>
    </source>
</evidence>
<dbReference type="Proteomes" id="UP000285060">
    <property type="component" value="Unassembled WGS sequence"/>
</dbReference>
<organism evidence="2 3">
    <name type="scientific">Aphanomyces invadans</name>
    <dbReference type="NCBI Taxonomy" id="157072"/>
    <lineage>
        <taxon>Eukaryota</taxon>
        <taxon>Sar</taxon>
        <taxon>Stramenopiles</taxon>
        <taxon>Oomycota</taxon>
        <taxon>Saprolegniomycetes</taxon>
        <taxon>Saprolegniales</taxon>
        <taxon>Verrucalvaceae</taxon>
        <taxon>Aphanomyces</taxon>
    </lineage>
</organism>
<keyword evidence="3" id="KW-1185">Reference proteome</keyword>
<dbReference type="SMART" id="SM00228">
    <property type="entry name" value="PDZ"/>
    <property type="match status" value="3"/>
</dbReference>
<feature type="domain" description="PDZ" evidence="1">
    <location>
        <begin position="302"/>
        <end position="380"/>
    </location>
</feature>
<feature type="domain" description="PDZ" evidence="1">
    <location>
        <begin position="935"/>
        <end position="1006"/>
    </location>
</feature>
<evidence type="ECO:0000259" key="1">
    <source>
        <dbReference type="SMART" id="SM00228"/>
    </source>
</evidence>
<proteinExistence type="predicted"/>
<accession>A0A3R7CVH2</accession>
<dbReference type="Pfam" id="PF13365">
    <property type="entry name" value="Trypsin_2"/>
    <property type="match status" value="1"/>
</dbReference>
<sequence>MPEKQYEFIRATMGQPTAAAVVTVAAAATAVATLLWPASSHKDSKAIDALETALHDLQQRHASTASIDNHDDWEKSLDWALAAIVSIQVMHVASFDGASPACSVATGFIVDRTRGLILTNRHVVTPGPVVADAVFVNHEEVPLVPIYRDPVHDFGFFRFDPAQVRFQTDLPEIPLRPDLAKVGTPIRVVGNDNAEKVQILPGILAKLDRAAPQYGLTGYNDFNTFYYAAASSTSGGSSGSPVLNAQGMAIALNAGGATNAASSYYLPLDRVTRALKLLQQGEVVTRGTWQTIFRHVPFDEARQLGLPPDIETIVRELFPLGLGVLVVDQVLPEGPADGLLHVGDILVSVSGAHVTTFICVESVLDSHVGQSLNVEVVRGGRLLHVAIRVQDLHGISPCKYFQMGSTVLHDLSYQQARNLSWPVRGVYVSNPGHLFVQADIPRGALIVSVQGVPMSNLDDFIRVFSPLATGTRVCVHFIVPSPRHVTYCGIVTVDHRWFPGQLRVRNDDDGLWQSVATQTPPQSVVVPVVNHANGHGSETSVLPPIHASSAVPTATTTTLLAAMVIVRVDLLVMVDGIVWSGFDGIGYIVNATKGYVLVDRATVHSGLGNVVITIAAALDVPATIRYIDPMANFAILQYDPNLVDPHSVTTLPLKVATDRSTSDDGTCSNTAESVADVVEIVWFGRFRPSVAVGDTLQFVGVTRSWHVVAQRSTVTKIDRLVLPASSTPYFRPGNVRVWSFDQIATISGPLGGVLTDPSTGHVKALWLQFCHGFEDDHSPIIRHYGAPIPLLENAIGWCDRDAIPAMVKVVPIEFGTTKLSTARDGLGLSSEWIHRLETKHRRDNTRYILTVTRCLAGSQASTELCSGDLILSVNGDVVANESDLSVWCDDDVASVEVVVLRNKVAVTLPAVEAERLGTMGTTHVIVWCGLVIQPPPLAVLQMGFVHTGVYIAQVYAGTPADKCAVYTQRFLVEVNDIPTPTMEAFVAAVRGLGHHASARLKTISLNTRVRMFTLKTEYHYNPTVEYKYEDDLRRWSITKW</sequence>
<dbReference type="PANTHER" id="PTHR46366:SF1">
    <property type="entry name" value="PDZ DOMAIN-CONTAINING PROTEIN C1685.05"/>
    <property type="match status" value="1"/>
</dbReference>